<feature type="transmembrane region" description="Helical" evidence="10">
    <location>
        <begin position="378"/>
        <end position="399"/>
    </location>
</feature>
<accession>A0A2M7G4V8</accession>
<dbReference type="GO" id="GO:0005524">
    <property type="term" value="F:ATP binding"/>
    <property type="evidence" value="ECO:0007669"/>
    <property type="project" value="UniProtKB-KW"/>
</dbReference>
<dbReference type="InterPro" id="IPR033479">
    <property type="entry name" value="dCache_1"/>
</dbReference>
<dbReference type="PROSITE" id="PS00108">
    <property type="entry name" value="PROTEIN_KINASE_ST"/>
    <property type="match status" value="1"/>
</dbReference>
<evidence type="ECO:0000256" key="5">
    <source>
        <dbReference type="ARBA" id="ARBA00022741"/>
    </source>
</evidence>
<comment type="subcellular location">
    <subcellularLocation>
        <location evidence="1">Cell membrane</location>
        <topology evidence="1">Multi-pass membrane protein</topology>
    </subcellularLocation>
</comment>
<dbReference type="Pfam" id="PF00069">
    <property type="entry name" value="Pkinase"/>
    <property type="match status" value="1"/>
</dbReference>
<dbReference type="PANTHER" id="PTHR43289:SF6">
    <property type="entry name" value="SERINE_THREONINE-PROTEIN KINASE NEKL-3"/>
    <property type="match status" value="1"/>
</dbReference>
<organism evidence="12 13">
    <name type="scientific">bacterium (Candidatus Blackallbacteria) CG17_big_fil_post_rev_8_21_14_2_50_48_46</name>
    <dbReference type="NCBI Taxonomy" id="2014261"/>
    <lineage>
        <taxon>Bacteria</taxon>
        <taxon>Candidatus Blackallbacteria</taxon>
    </lineage>
</organism>
<dbReference type="Pfam" id="PF02743">
    <property type="entry name" value="dCache_1"/>
    <property type="match status" value="1"/>
</dbReference>
<evidence type="ECO:0000256" key="7">
    <source>
        <dbReference type="ARBA" id="ARBA00022840"/>
    </source>
</evidence>
<dbReference type="GO" id="GO:0004674">
    <property type="term" value="F:protein serine/threonine kinase activity"/>
    <property type="evidence" value="ECO:0007669"/>
    <property type="project" value="TreeGrafter"/>
</dbReference>
<evidence type="ECO:0000256" key="3">
    <source>
        <dbReference type="ARBA" id="ARBA00022679"/>
    </source>
</evidence>
<keyword evidence="3" id="KW-0808">Transferase</keyword>
<keyword evidence="7" id="KW-0067">ATP-binding</keyword>
<reference evidence="12 13" key="1">
    <citation type="submission" date="2017-09" db="EMBL/GenBank/DDBJ databases">
        <title>Depth-based differentiation of microbial function through sediment-hosted aquifers and enrichment of novel symbionts in the deep terrestrial subsurface.</title>
        <authorList>
            <person name="Probst A.J."/>
            <person name="Ladd B."/>
            <person name="Jarett J.K."/>
            <person name="Geller-Mcgrath D.E."/>
            <person name="Sieber C.M."/>
            <person name="Emerson J.B."/>
            <person name="Anantharaman K."/>
            <person name="Thomas B.C."/>
            <person name="Malmstrom R."/>
            <person name="Stieglmeier M."/>
            <person name="Klingl A."/>
            <person name="Woyke T."/>
            <person name="Ryan C.M."/>
            <person name="Banfield J.F."/>
        </authorList>
    </citation>
    <scope>NUCLEOTIDE SEQUENCE [LARGE SCALE GENOMIC DNA]</scope>
    <source>
        <strain evidence="12">CG17_big_fil_post_rev_8_21_14_2_50_48_46</strain>
    </source>
</reference>
<evidence type="ECO:0000313" key="12">
    <source>
        <dbReference type="EMBL" id="PIW16960.1"/>
    </source>
</evidence>
<keyword evidence="6" id="KW-0418">Kinase</keyword>
<keyword evidence="2" id="KW-1003">Cell membrane</keyword>
<protein>
    <recommendedName>
        <fullName evidence="11">Protein kinase domain-containing protein</fullName>
    </recommendedName>
</protein>
<keyword evidence="8 10" id="KW-1133">Transmembrane helix</keyword>
<dbReference type="CDD" id="cd18773">
    <property type="entry name" value="PDC1_HK_sensor"/>
    <property type="match status" value="1"/>
</dbReference>
<evidence type="ECO:0000256" key="6">
    <source>
        <dbReference type="ARBA" id="ARBA00022777"/>
    </source>
</evidence>
<sequence>MSAEQNTPSPDFSLFPELSGEEAVEITLLSDWEQSQTQATNPEMGETLKAEREKYAMLGTVGSGAMGEVLLARDQNLHRKVAYKKIHTDMNQNRKVMDRFFTEAQITAQLDHPNIVPIYSLEITARGEIGYSMKLIHGKTLKDLIREARAQYDQTGKVDEEHSLRVMLDHFLKVCDAMHYSHKKGVIHRDLKPANIMIGPYNEVYVMDWGIAKVIQQAEPPVDEEIVRLIKTDLNEPPMERTQLGQILGTPRYMSPQQAAGKNDLLDGRSDQFSLGLILFELITLKPAFHATEPIELIKKVLKAELEPFQHYVAKQPLPFELQAIVHKATAQKAPDRYASVAELADDLRRFLRGEAVLAQPDTSLQKVLRWVGRHRQITLGLVFGLFSLSAGILIWSLYQQQQAMQRAQAHEKKLSQYLMGVSKRAELIDAQFKNFEALLERLSGAAETVLEFGVPSREPFYTYLDFYNPRTAPPDLRYSSYYKAKISSDWLTFKLSPGVEKAELEPLIRKLSPLRHVFRHIALQSQGQDLVGLSEQAVRKQILDKGVPLIWAYLGLKQGLLVNYPGNTGYKAAYDARKRPWYTLSLHQKGPRWQSPYIDTSGGGWVLPCTQPLYDSKRQFLGVAGAEMTLDYIKTHFLEIKDRPGILNSYLLDQQGRVVASTLEKSEHFAVGTLVETARELKAYPRPEVVAQIMKSPSGYLEDKDKKGPRVLAYYQLHSLGWYYLVEADTQKLGIAD</sequence>
<keyword evidence="9 10" id="KW-0472">Membrane</keyword>
<dbReference type="EMBL" id="PFFQ01000032">
    <property type="protein sequence ID" value="PIW16960.1"/>
    <property type="molecule type" value="Genomic_DNA"/>
</dbReference>
<dbReference type="Proteomes" id="UP000231019">
    <property type="component" value="Unassembled WGS sequence"/>
</dbReference>
<dbReference type="InterPro" id="IPR000719">
    <property type="entry name" value="Prot_kinase_dom"/>
</dbReference>
<keyword evidence="4 10" id="KW-0812">Transmembrane</keyword>
<name>A0A2M7G4V8_9BACT</name>
<evidence type="ECO:0000256" key="1">
    <source>
        <dbReference type="ARBA" id="ARBA00004651"/>
    </source>
</evidence>
<dbReference type="InterPro" id="IPR011009">
    <property type="entry name" value="Kinase-like_dom_sf"/>
</dbReference>
<dbReference type="CDD" id="cd14014">
    <property type="entry name" value="STKc_PknB_like"/>
    <property type="match status" value="1"/>
</dbReference>
<keyword evidence="5" id="KW-0547">Nucleotide-binding</keyword>
<comment type="caution">
    <text evidence="12">The sequence shown here is derived from an EMBL/GenBank/DDBJ whole genome shotgun (WGS) entry which is preliminary data.</text>
</comment>
<dbReference type="Gene3D" id="3.30.200.20">
    <property type="entry name" value="Phosphorylase Kinase, domain 1"/>
    <property type="match status" value="1"/>
</dbReference>
<dbReference type="GO" id="GO:0005886">
    <property type="term" value="C:plasma membrane"/>
    <property type="evidence" value="ECO:0007669"/>
    <property type="project" value="UniProtKB-SubCell"/>
</dbReference>
<dbReference type="SUPFAM" id="SSF56112">
    <property type="entry name" value="Protein kinase-like (PK-like)"/>
    <property type="match status" value="1"/>
</dbReference>
<dbReference type="Gene3D" id="1.10.510.10">
    <property type="entry name" value="Transferase(Phosphotransferase) domain 1"/>
    <property type="match status" value="1"/>
</dbReference>
<evidence type="ECO:0000256" key="8">
    <source>
        <dbReference type="ARBA" id="ARBA00022989"/>
    </source>
</evidence>
<dbReference type="Gene3D" id="3.30.450.20">
    <property type="entry name" value="PAS domain"/>
    <property type="match status" value="1"/>
</dbReference>
<evidence type="ECO:0000256" key="4">
    <source>
        <dbReference type="ARBA" id="ARBA00022692"/>
    </source>
</evidence>
<evidence type="ECO:0000256" key="10">
    <source>
        <dbReference type="SAM" id="Phobius"/>
    </source>
</evidence>
<dbReference type="SMART" id="SM00220">
    <property type="entry name" value="S_TKc"/>
    <property type="match status" value="1"/>
</dbReference>
<evidence type="ECO:0000313" key="13">
    <source>
        <dbReference type="Proteomes" id="UP000231019"/>
    </source>
</evidence>
<dbReference type="PROSITE" id="PS50011">
    <property type="entry name" value="PROTEIN_KINASE_DOM"/>
    <property type="match status" value="1"/>
</dbReference>
<feature type="domain" description="Protein kinase" evidence="11">
    <location>
        <begin position="55"/>
        <end position="352"/>
    </location>
</feature>
<evidence type="ECO:0000256" key="9">
    <source>
        <dbReference type="ARBA" id="ARBA00023136"/>
    </source>
</evidence>
<proteinExistence type="predicted"/>
<dbReference type="InterPro" id="IPR008271">
    <property type="entry name" value="Ser/Thr_kinase_AS"/>
</dbReference>
<evidence type="ECO:0000259" key="11">
    <source>
        <dbReference type="PROSITE" id="PS50011"/>
    </source>
</evidence>
<evidence type="ECO:0000256" key="2">
    <source>
        <dbReference type="ARBA" id="ARBA00022475"/>
    </source>
</evidence>
<dbReference type="PANTHER" id="PTHR43289">
    <property type="entry name" value="MITOGEN-ACTIVATED PROTEIN KINASE KINASE KINASE 20-RELATED"/>
    <property type="match status" value="1"/>
</dbReference>
<dbReference type="AlphaFoldDB" id="A0A2M7G4V8"/>
<gene>
    <name evidence="12" type="ORF">COW36_10825</name>
</gene>